<dbReference type="EMBL" id="FWXW01000003">
    <property type="protein sequence ID" value="SMC54451.1"/>
    <property type="molecule type" value="Genomic_DNA"/>
</dbReference>
<evidence type="ECO:0000313" key="1">
    <source>
        <dbReference type="EMBL" id="SMC54451.1"/>
    </source>
</evidence>
<dbReference type="AlphaFoldDB" id="A0A1W2A1Z9"/>
<dbReference type="Proteomes" id="UP000192790">
    <property type="component" value="Unassembled WGS sequence"/>
</dbReference>
<accession>A0A1W2A1Z9</accession>
<keyword evidence="2" id="KW-1185">Reference proteome</keyword>
<protein>
    <submittedName>
        <fullName evidence="1">Uncharacterized protein</fullName>
    </submittedName>
</protein>
<sequence>MACSFFLGSAPFVRRARRRAFVYRVVSILFGPQNTCTGSRLKTGRLFILLYLVSFFSGI</sequence>
<proteinExistence type="predicted"/>
<evidence type="ECO:0000313" key="2">
    <source>
        <dbReference type="Proteomes" id="UP000192790"/>
    </source>
</evidence>
<organism evidence="1 2">
    <name type="scientific">Papillibacter cinnamivorans DSM 12816</name>
    <dbReference type="NCBI Taxonomy" id="1122930"/>
    <lineage>
        <taxon>Bacteria</taxon>
        <taxon>Bacillati</taxon>
        <taxon>Bacillota</taxon>
        <taxon>Clostridia</taxon>
        <taxon>Eubacteriales</taxon>
        <taxon>Oscillospiraceae</taxon>
        <taxon>Papillibacter</taxon>
    </lineage>
</organism>
<reference evidence="1 2" key="1">
    <citation type="submission" date="2017-04" db="EMBL/GenBank/DDBJ databases">
        <authorList>
            <person name="Afonso C.L."/>
            <person name="Miller P.J."/>
            <person name="Scott M.A."/>
            <person name="Spackman E."/>
            <person name="Goraichik I."/>
            <person name="Dimitrov K.M."/>
            <person name="Suarez D.L."/>
            <person name="Swayne D.E."/>
        </authorList>
    </citation>
    <scope>NUCLEOTIDE SEQUENCE [LARGE SCALE GENOMIC DNA]</scope>
    <source>
        <strain evidence="1 2">DSM 12816</strain>
    </source>
</reference>
<name>A0A1W2A1Z9_9FIRM</name>
<gene>
    <name evidence="1" type="ORF">SAMN02745168_1392</name>
</gene>